<keyword evidence="2" id="KW-1185">Reference proteome</keyword>
<proteinExistence type="predicted"/>
<gene>
    <name evidence="1" type="ORF">LK09_08235</name>
</gene>
<accession>A0A0B2AB56</accession>
<dbReference type="EMBL" id="JTDK01000006">
    <property type="protein sequence ID" value="KHK98846.1"/>
    <property type="molecule type" value="Genomic_DNA"/>
</dbReference>
<protein>
    <submittedName>
        <fullName evidence="1">Uncharacterized protein</fullName>
    </submittedName>
</protein>
<reference evidence="1 2" key="1">
    <citation type="submission" date="2014-11" db="EMBL/GenBank/DDBJ databases">
        <title>Genome sequence of Microbacterium mangrovi MUSC 115(T).</title>
        <authorList>
            <person name="Lee L.-H."/>
        </authorList>
    </citation>
    <scope>NUCLEOTIDE SEQUENCE [LARGE SCALE GENOMIC DNA]</scope>
    <source>
        <strain evidence="1 2">MUSC 115</strain>
    </source>
</reference>
<evidence type="ECO:0000313" key="2">
    <source>
        <dbReference type="Proteomes" id="UP000031030"/>
    </source>
</evidence>
<name>A0A0B2AB56_9MICO</name>
<sequence>MSLIGIVEQTDPGQVLLCFIQPSKLRSRERCVVSQRTIAGIHTQTNLCDAERGLIVLESDSGDKRRRQRGSLREGLVRLPQNPGIESFLPCTAPDMGADLCLVGALQGAAVEAEVKVEFI</sequence>
<evidence type="ECO:0000313" key="1">
    <source>
        <dbReference type="EMBL" id="KHK98846.1"/>
    </source>
</evidence>
<dbReference type="AlphaFoldDB" id="A0A0B2AB56"/>
<organism evidence="1 2">
    <name type="scientific">Microbacterium mangrovi</name>
    <dbReference type="NCBI Taxonomy" id="1348253"/>
    <lineage>
        <taxon>Bacteria</taxon>
        <taxon>Bacillati</taxon>
        <taxon>Actinomycetota</taxon>
        <taxon>Actinomycetes</taxon>
        <taxon>Micrococcales</taxon>
        <taxon>Microbacteriaceae</taxon>
        <taxon>Microbacterium</taxon>
    </lineage>
</organism>
<comment type="caution">
    <text evidence="1">The sequence shown here is derived from an EMBL/GenBank/DDBJ whole genome shotgun (WGS) entry which is preliminary data.</text>
</comment>
<dbReference type="Proteomes" id="UP000031030">
    <property type="component" value="Unassembled WGS sequence"/>
</dbReference>